<dbReference type="InterPro" id="IPR036615">
    <property type="entry name" value="Mur_ligase_C_dom_sf"/>
</dbReference>
<reference evidence="15 16" key="1">
    <citation type="submission" date="2017-10" db="EMBL/GenBank/DDBJ databases">
        <title>Paenichitinophaga pekingensis gen. nov., sp. nov., isolated from activated sludge.</title>
        <authorList>
            <person name="Jin D."/>
            <person name="Kong X."/>
            <person name="Deng Y."/>
            <person name="Bai Z."/>
        </authorList>
    </citation>
    <scope>NUCLEOTIDE SEQUENCE [LARGE SCALE GENOMIC DNA]</scope>
    <source>
        <strain evidence="15 16">13</strain>
    </source>
</reference>
<feature type="domain" description="Mur ligase C-terminal" evidence="13">
    <location>
        <begin position="301"/>
        <end position="378"/>
    </location>
</feature>
<dbReference type="SUPFAM" id="SSF63418">
    <property type="entry name" value="MurE/MurF N-terminal domain"/>
    <property type="match status" value="1"/>
</dbReference>
<dbReference type="EMBL" id="CP023777">
    <property type="protein sequence ID" value="ATL47040.1"/>
    <property type="molecule type" value="Genomic_DNA"/>
</dbReference>
<evidence type="ECO:0000313" key="16">
    <source>
        <dbReference type="Proteomes" id="UP000220133"/>
    </source>
</evidence>
<evidence type="ECO:0000259" key="12">
    <source>
        <dbReference type="Pfam" id="PF01225"/>
    </source>
</evidence>
<comment type="pathway">
    <text evidence="10 11">Cell wall biogenesis; peptidoglycan biosynthesis.</text>
</comment>
<evidence type="ECO:0000256" key="2">
    <source>
        <dbReference type="ARBA" id="ARBA00022598"/>
    </source>
</evidence>
<keyword evidence="1 10" id="KW-0963">Cytoplasm</keyword>
<keyword evidence="5 10" id="KW-0067">ATP-binding</keyword>
<gene>
    <name evidence="10" type="primary">murF</name>
    <name evidence="15" type="ORF">COR50_07500</name>
</gene>
<dbReference type="EC" id="6.3.2.10" evidence="10 11"/>
<keyword evidence="3 10" id="KW-0132">Cell division</keyword>
<dbReference type="OrthoDB" id="9801978at2"/>
<comment type="subcellular location">
    <subcellularLocation>
        <location evidence="10 11">Cytoplasm</location>
    </subcellularLocation>
</comment>
<keyword evidence="9 10" id="KW-0961">Cell wall biogenesis/degradation</keyword>
<evidence type="ECO:0000256" key="5">
    <source>
        <dbReference type="ARBA" id="ARBA00022840"/>
    </source>
</evidence>
<dbReference type="RefSeq" id="WP_098193424.1">
    <property type="nucleotide sequence ID" value="NZ_CP023777.1"/>
</dbReference>
<evidence type="ECO:0000259" key="14">
    <source>
        <dbReference type="Pfam" id="PF08245"/>
    </source>
</evidence>
<dbReference type="GO" id="GO:0071555">
    <property type="term" value="P:cell wall organization"/>
    <property type="evidence" value="ECO:0007669"/>
    <property type="project" value="UniProtKB-KW"/>
</dbReference>
<dbReference type="Pfam" id="PF01225">
    <property type="entry name" value="Mur_ligase"/>
    <property type="match status" value="1"/>
</dbReference>
<accession>A0A291QSU6</accession>
<protein>
    <recommendedName>
        <fullName evidence="10 11">UDP-N-acetylmuramoyl-tripeptide--D-alanyl-D-alanine ligase</fullName>
        <ecNumber evidence="10 11">6.3.2.10</ecNumber>
    </recommendedName>
    <alternativeName>
        <fullName evidence="10">D-alanyl-D-alanine-adding enzyme</fullName>
    </alternativeName>
</protein>
<evidence type="ECO:0000256" key="10">
    <source>
        <dbReference type="HAMAP-Rule" id="MF_02019"/>
    </source>
</evidence>
<evidence type="ECO:0000256" key="1">
    <source>
        <dbReference type="ARBA" id="ARBA00022490"/>
    </source>
</evidence>
<evidence type="ECO:0000256" key="11">
    <source>
        <dbReference type="RuleBase" id="RU004136"/>
    </source>
</evidence>
<dbReference type="HAMAP" id="MF_02019">
    <property type="entry name" value="MurF"/>
    <property type="match status" value="1"/>
</dbReference>
<comment type="similarity">
    <text evidence="10">Belongs to the MurCDEF family. MurF subfamily.</text>
</comment>
<feature type="domain" description="Mur ligase central" evidence="14">
    <location>
        <begin position="96"/>
        <end position="277"/>
    </location>
</feature>
<dbReference type="PANTHER" id="PTHR43024">
    <property type="entry name" value="UDP-N-ACETYLMURAMOYL-TRIPEPTIDE--D-ALANYL-D-ALANINE LIGASE"/>
    <property type="match status" value="1"/>
</dbReference>
<comment type="function">
    <text evidence="10 11">Involved in cell wall formation. Catalyzes the final step in the synthesis of UDP-N-acetylmuramoyl-pentapeptide, the precursor of murein.</text>
</comment>
<dbReference type="InterPro" id="IPR036565">
    <property type="entry name" value="Mur-like_cat_sf"/>
</dbReference>
<dbReference type="InterPro" id="IPR051046">
    <property type="entry name" value="MurCDEF_CellWall_CoF430Synth"/>
</dbReference>
<evidence type="ECO:0000256" key="6">
    <source>
        <dbReference type="ARBA" id="ARBA00022960"/>
    </source>
</evidence>
<dbReference type="KEGG" id="cbae:COR50_07500"/>
<dbReference type="AlphaFoldDB" id="A0A291QSU6"/>
<keyword evidence="2 10" id="KW-0436">Ligase</keyword>
<dbReference type="SUPFAM" id="SSF53623">
    <property type="entry name" value="MurD-like peptide ligases, catalytic domain"/>
    <property type="match status" value="1"/>
</dbReference>
<dbReference type="PANTHER" id="PTHR43024:SF1">
    <property type="entry name" value="UDP-N-ACETYLMURAMOYL-TRIPEPTIDE--D-ALANYL-D-ALANINE LIGASE"/>
    <property type="match status" value="1"/>
</dbReference>
<dbReference type="InterPro" id="IPR005863">
    <property type="entry name" value="UDP-N-AcMur_synth"/>
</dbReference>
<dbReference type="InterPro" id="IPR000713">
    <property type="entry name" value="Mur_ligase_N"/>
</dbReference>
<dbReference type="Proteomes" id="UP000220133">
    <property type="component" value="Chromosome"/>
</dbReference>
<evidence type="ECO:0000256" key="7">
    <source>
        <dbReference type="ARBA" id="ARBA00022984"/>
    </source>
</evidence>
<name>A0A291QSU6_9BACT</name>
<dbReference type="UniPathway" id="UPA00219"/>
<dbReference type="GO" id="GO:0008360">
    <property type="term" value="P:regulation of cell shape"/>
    <property type="evidence" value="ECO:0007669"/>
    <property type="project" value="UniProtKB-KW"/>
</dbReference>
<dbReference type="GO" id="GO:0005737">
    <property type="term" value="C:cytoplasm"/>
    <property type="evidence" value="ECO:0007669"/>
    <property type="project" value="UniProtKB-SubCell"/>
</dbReference>
<feature type="domain" description="Mur ligase N-terminal catalytic" evidence="12">
    <location>
        <begin position="16"/>
        <end position="85"/>
    </location>
</feature>
<dbReference type="Gene3D" id="3.90.190.20">
    <property type="entry name" value="Mur ligase, C-terminal domain"/>
    <property type="match status" value="1"/>
</dbReference>
<keyword evidence="8 10" id="KW-0131">Cell cycle</keyword>
<evidence type="ECO:0000256" key="8">
    <source>
        <dbReference type="ARBA" id="ARBA00023306"/>
    </source>
</evidence>
<sequence length="426" mass="46676">MNIPALYELYKKHPSVKTDTRQLVPGDLYFALKGPNFDGNAFAAQALGKGAVVSVIDDPRYFIDERKTIVVNNVLECLQALAKHHRQQLNIPFIAITGTNGKTTTKELINAVLSSQYKTVATKGNLNNHIGVPLTILSIPADTEMAIIEMGANHQREIAGYCEVALPTHGIITNIGKAHLEGFGGEEGVKIAKGELYDYLRANNGTVFVCKDLPYLVEMSQSIRQVTYGLEAADYVAKPVGGQAFLALETAYPDLSLIQTQLVGAYNYTNALAAIAVGLYFKVTGANIKAALEAYSPNNNRSQVIRKGNNTIIMDAYNANPSSMKAAIENFVQLDAGKKVLLLGAMKELGENSVKEHQALINLLQQHSWDSVLLVGGDFALTKHPYFYVENNAAAQQWYHQKHFENCYILVKGSRSIGMEKVIEDI</sequence>
<evidence type="ECO:0000256" key="9">
    <source>
        <dbReference type="ARBA" id="ARBA00023316"/>
    </source>
</evidence>
<dbReference type="InterPro" id="IPR013221">
    <property type="entry name" value="Mur_ligase_cen"/>
</dbReference>
<evidence type="ECO:0000313" key="15">
    <source>
        <dbReference type="EMBL" id="ATL47040.1"/>
    </source>
</evidence>
<dbReference type="SUPFAM" id="SSF53244">
    <property type="entry name" value="MurD-like peptide ligases, peptide-binding domain"/>
    <property type="match status" value="1"/>
</dbReference>
<keyword evidence="4 10" id="KW-0547">Nucleotide-binding</keyword>
<keyword evidence="16" id="KW-1185">Reference proteome</keyword>
<dbReference type="Pfam" id="PF08245">
    <property type="entry name" value="Mur_ligase_M"/>
    <property type="match status" value="1"/>
</dbReference>
<dbReference type="Gene3D" id="3.40.1390.10">
    <property type="entry name" value="MurE/MurF, N-terminal domain"/>
    <property type="match status" value="1"/>
</dbReference>
<dbReference type="NCBIfam" id="TIGR01143">
    <property type="entry name" value="murF"/>
    <property type="match status" value="1"/>
</dbReference>
<keyword evidence="7 10" id="KW-0573">Peptidoglycan synthesis</keyword>
<dbReference type="GO" id="GO:0009252">
    <property type="term" value="P:peptidoglycan biosynthetic process"/>
    <property type="evidence" value="ECO:0007669"/>
    <property type="project" value="UniProtKB-UniRule"/>
</dbReference>
<dbReference type="Gene3D" id="3.40.1190.10">
    <property type="entry name" value="Mur-like, catalytic domain"/>
    <property type="match status" value="1"/>
</dbReference>
<dbReference type="GO" id="GO:0005524">
    <property type="term" value="F:ATP binding"/>
    <property type="evidence" value="ECO:0007669"/>
    <property type="project" value="UniProtKB-UniRule"/>
</dbReference>
<dbReference type="GO" id="GO:0047480">
    <property type="term" value="F:UDP-N-acetylmuramoyl-tripeptide-D-alanyl-D-alanine ligase activity"/>
    <property type="evidence" value="ECO:0007669"/>
    <property type="project" value="UniProtKB-UniRule"/>
</dbReference>
<dbReference type="InterPro" id="IPR004101">
    <property type="entry name" value="Mur_ligase_C"/>
</dbReference>
<dbReference type="InterPro" id="IPR035911">
    <property type="entry name" value="MurE/MurF_N"/>
</dbReference>
<dbReference type="Pfam" id="PF02875">
    <property type="entry name" value="Mur_ligase_C"/>
    <property type="match status" value="1"/>
</dbReference>
<evidence type="ECO:0000256" key="4">
    <source>
        <dbReference type="ARBA" id="ARBA00022741"/>
    </source>
</evidence>
<evidence type="ECO:0000256" key="3">
    <source>
        <dbReference type="ARBA" id="ARBA00022618"/>
    </source>
</evidence>
<feature type="binding site" evidence="10">
    <location>
        <begin position="98"/>
        <end position="104"/>
    </location>
    <ligand>
        <name>ATP</name>
        <dbReference type="ChEBI" id="CHEBI:30616"/>
    </ligand>
</feature>
<dbReference type="GO" id="GO:0008766">
    <property type="term" value="F:UDP-N-acetylmuramoylalanyl-D-glutamyl-2,6-diaminopimelate-D-alanyl-D-alanine ligase activity"/>
    <property type="evidence" value="ECO:0007669"/>
    <property type="project" value="RHEA"/>
</dbReference>
<organism evidence="15 16">
    <name type="scientific">Chitinophaga caeni</name>
    <dbReference type="NCBI Taxonomy" id="2029983"/>
    <lineage>
        <taxon>Bacteria</taxon>
        <taxon>Pseudomonadati</taxon>
        <taxon>Bacteroidota</taxon>
        <taxon>Chitinophagia</taxon>
        <taxon>Chitinophagales</taxon>
        <taxon>Chitinophagaceae</taxon>
        <taxon>Chitinophaga</taxon>
    </lineage>
</organism>
<evidence type="ECO:0000259" key="13">
    <source>
        <dbReference type="Pfam" id="PF02875"/>
    </source>
</evidence>
<dbReference type="GO" id="GO:0051301">
    <property type="term" value="P:cell division"/>
    <property type="evidence" value="ECO:0007669"/>
    <property type="project" value="UniProtKB-KW"/>
</dbReference>
<keyword evidence="6 10" id="KW-0133">Cell shape</keyword>
<proteinExistence type="inferred from homology"/>
<comment type="catalytic activity">
    <reaction evidence="10 11">
        <text>D-alanyl-D-alanine + UDP-N-acetyl-alpha-D-muramoyl-L-alanyl-gamma-D-glutamyl-meso-2,6-diaminopimelate + ATP = UDP-N-acetyl-alpha-D-muramoyl-L-alanyl-gamma-D-glutamyl-meso-2,6-diaminopimeloyl-D-alanyl-D-alanine + ADP + phosphate + H(+)</text>
        <dbReference type="Rhea" id="RHEA:28374"/>
        <dbReference type="ChEBI" id="CHEBI:15378"/>
        <dbReference type="ChEBI" id="CHEBI:30616"/>
        <dbReference type="ChEBI" id="CHEBI:43474"/>
        <dbReference type="ChEBI" id="CHEBI:57822"/>
        <dbReference type="ChEBI" id="CHEBI:61386"/>
        <dbReference type="ChEBI" id="CHEBI:83905"/>
        <dbReference type="ChEBI" id="CHEBI:456216"/>
        <dbReference type="EC" id="6.3.2.10"/>
    </reaction>
</comment>